<organism evidence="1 2">
    <name type="scientific">Spirodela intermedia</name>
    <name type="common">Intermediate duckweed</name>
    <dbReference type="NCBI Taxonomy" id="51605"/>
    <lineage>
        <taxon>Eukaryota</taxon>
        <taxon>Viridiplantae</taxon>
        <taxon>Streptophyta</taxon>
        <taxon>Embryophyta</taxon>
        <taxon>Tracheophyta</taxon>
        <taxon>Spermatophyta</taxon>
        <taxon>Magnoliopsida</taxon>
        <taxon>Liliopsida</taxon>
        <taxon>Araceae</taxon>
        <taxon>Lemnoideae</taxon>
        <taxon>Spirodela</taxon>
    </lineage>
</organism>
<reference evidence="2" key="1">
    <citation type="journal article" date="2020" name="Sci. Rep.">
        <title>Chromosome-scale genome assembly for the duckweed Spirodela intermedia, integrating cytogenetic maps, PacBio and Oxford Nanopore libraries.</title>
        <authorList>
            <person name="Hoang P.T.N."/>
            <person name="Fiebig A."/>
            <person name="Novak P."/>
            <person name="Macas J."/>
            <person name="Cao H.X."/>
            <person name="Stepanenko A."/>
            <person name="Chen G."/>
            <person name="Borisjuk N."/>
            <person name="Scholz U."/>
            <person name="Schubert I."/>
        </authorList>
    </citation>
    <scope>NUCLEOTIDE SEQUENCE [LARGE SCALE GENOMIC DNA]</scope>
</reference>
<dbReference type="Proteomes" id="UP001189122">
    <property type="component" value="Unassembled WGS sequence"/>
</dbReference>
<sequence length="20" mass="2290">MSSTHWDVSTGRLMLTRTPI</sequence>
<keyword evidence="2" id="KW-1185">Reference proteome</keyword>
<name>A0ABN7EBE2_SPIIN</name>
<gene>
    <name evidence="1" type="ORF">SI7747_UN020691</name>
</gene>
<dbReference type="EMBL" id="CACRZD030000099">
    <property type="protein sequence ID" value="CAA6674333.1"/>
    <property type="molecule type" value="Genomic_DNA"/>
</dbReference>
<evidence type="ECO:0000313" key="2">
    <source>
        <dbReference type="Proteomes" id="UP001189122"/>
    </source>
</evidence>
<comment type="caution">
    <text evidence="1">The sequence shown here is derived from an EMBL/GenBank/DDBJ whole genome shotgun (WGS) entry which is preliminary data.</text>
</comment>
<proteinExistence type="predicted"/>
<accession>A0ABN7EBE2</accession>
<protein>
    <submittedName>
        <fullName evidence="1">Uncharacterized protein</fullName>
    </submittedName>
</protein>
<evidence type="ECO:0000313" key="1">
    <source>
        <dbReference type="EMBL" id="CAA6674333.1"/>
    </source>
</evidence>